<sequence>MIQSFEFEVSEYNNPAKVMISVIKIIFQSNNNFQLSFLRFITTKFAIIKTNNKTKKYIVVN</sequence>
<dbReference type="EMBL" id="BAABHX010000001">
    <property type="protein sequence ID" value="GAA5083047.1"/>
    <property type="molecule type" value="Genomic_DNA"/>
</dbReference>
<evidence type="ECO:0000313" key="2">
    <source>
        <dbReference type="Proteomes" id="UP001500353"/>
    </source>
</evidence>
<accession>A0ABP9LPZ5</accession>
<comment type="caution">
    <text evidence="1">The sequence shown here is derived from an EMBL/GenBank/DDBJ whole genome shotgun (WGS) entry which is preliminary data.</text>
</comment>
<evidence type="ECO:0000313" key="1">
    <source>
        <dbReference type="EMBL" id="GAA5083047.1"/>
    </source>
</evidence>
<keyword evidence="2" id="KW-1185">Reference proteome</keyword>
<reference evidence="2" key="1">
    <citation type="journal article" date="2019" name="Int. J. Syst. Evol. Microbiol.">
        <title>The Global Catalogue of Microorganisms (GCM) 10K type strain sequencing project: providing services to taxonomists for standard genome sequencing and annotation.</title>
        <authorList>
            <consortium name="The Broad Institute Genomics Platform"/>
            <consortium name="The Broad Institute Genome Sequencing Center for Infectious Disease"/>
            <person name="Wu L."/>
            <person name="Ma J."/>
        </authorList>
    </citation>
    <scope>NUCLEOTIDE SEQUENCE [LARGE SCALE GENOMIC DNA]</scope>
    <source>
        <strain evidence="2">JCM 18019</strain>
    </source>
</reference>
<organism evidence="1 2">
    <name type="scientific">Chryseobacterium ginsengisoli</name>
    <dbReference type="NCBI Taxonomy" id="363853"/>
    <lineage>
        <taxon>Bacteria</taxon>
        <taxon>Pseudomonadati</taxon>
        <taxon>Bacteroidota</taxon>
        <taxon>Flavobacteriia</taxon>
        <taxon>Flavobacteriales</taxon>
        <taxon>Weeksellaceae</taxon>
        <taxon>Chryseobacterium group</taxon>
        <taxon>Chryseobacterium</taxon>
    </lineage>
</organism>
<gene>
    <name evidence="1" type="ORF">GCM10023210_01130</name>
</gene>
<proteinExistence type="predicted"/>
<dbReference type="Proteomes" id="UP001500353">
    <property type="component" value="Unassembled WGS sequence"/>
</dbReference>
<protein>
    <submittedName>
        <fullName evidence="1">Uncharacterized protein</fullName>
    </submittedName>
</protein>
<name>A0ABP9LPZ5_9FLAO</name>